<sequence length="248" mass="27191">EPDYSPKPRKVRPSVFTVETKRLLQNSRGSTTTMTLLAQNQPDTDSSGRPSICAIPEPQSVELGDYLRSKARSGQKKWSHWLKSFAFWKITIMYTMARMFVNLSQVYTPLYLQNTLEMPKQTIAIIPFATYVAGLVCSFAAKPMSARFGSRWVLIVGAAFGIATCAWIFIGNNSDAYKAWEIYGVSAFIGIGGTALLISSLALTSDLIGSNTSTGAFVFAAMSFFDKSVNGIVIALLEHFTPKDTPKG</sequence>
<protein>
    <submittedName>
        <fullName evidence="3">Uncharacterized protein</fullName>
    </submittedName>
</protein>
<dbReference type="InterPro" id="IPR011701">
    <property type="entry name" value="MFS"/>
</dbReference>
<dbReference type="OrthoDB" id="6505316at2759"/>
<dbReference type="InterPro" id="IPR036259">
    <property type="entry name" value="MFS_trans_sf"/>
</dbReference>
<keyword evidence="2" id="KW-0472">Membrane</keyword>
<dbReference type="EMBL" id="OC941290">
    <property type="protein sequence ID" value="CAD7662136.1"/>
    <property type="molecule type" value="Genomic_DNA"/>
</dbReference>
<dbReference type="InterPro" id="IPR039672">
    <property type="entry name" value="MFS_2"/>
</dbReference>
<feature type="transmembrane region" description="Helical" evidence="2">
    <location>
        <begin position="121"/>
        <end position="140"/>
    </location>
</feature>
<accession>A0A7R9ML41</accession>
<feature type="transmembrane region" description="Helical" evidence="2">
    <location>
        <begin position="182"/>
        <end position="204"/>
    </location>
</feature>
<reference evidence="3" key="1">
    <citation type="submission" date="2020-11" db="EMBL/GenBank/DDBJ databases">
        <authorList>
            <person name="Tran Van P."/>
        </authorList>
    </citation>
    <scope>NUCLEOTIDE SEQUENCE</scope>
</reference>
<dbReference type="Proteomes" id="UP000728032">
    <property type="component" value="Unassembled WGS sequence"/>
</dbReference>
<name>A0A7R9ML41_9ACAR</name>
<comment type="similarity">
    <text evidence="1">Belongs to the major facilitator superfamily.</text>
</comment>
<keyword evidence="2" id="KW-1133">Transmembrane helix</keyword>
<dbReference type="GO" id="GO:0015293">
    <property type="term" value="F:symporter activity"/>
    <property type="evidence" value="ECO:0007669"/>
    <property type="project" value="InterPro"/>
</dbReference>
<feature type="transmembrane region" description="Helical" evidence="2">
    <location>
        <begin position="81"/>
        <end position="101"/>
    </location>
</feature>
<evidence type="ECO:0000256" key="1">
    <source>
        <dbReference type="ARBA" id="ARBA00008335"/>
    </source>
</evidence>
<dbReference type="Gene3D" id="1.20.1250.20">
    <property type="entry name" value="MFS general substrate transporter like domains"/>
    <property type="match status" value="1"/>
</dbReference>
<evidence type="ECO:0000256" key="2">
    <source>
        <dbReference type="SAM" id="Phobius"/>
    </source>
</evidence>
<evidence type="ECO:0000313" key="3">
    <source>
        <dbReference type="EMBL" id="CAD7662136.1"/>
    </source>
</evidence>
<dbReference type="SUPFAM" id="SSF103473">
    <property type="entry name" value="MFS general substrate transporter"/>
    <property type="match status" value="1"/>
</dbReference>
<gene>
    <name evidence="3" type="ORF">ONB1V03_LOCUS18696</name>
</gene>
<dbReference type="GO" id="GO:0008643">
    <property type="term" value="P:carbohydrate transport"/>
    <property type="evidence" value="ECO:0007669"/>
    <property type="project" value="InterPro"/>
</dbReference>
<feature type="transmembrane region" description="Helical" evidence="2">
    <location>
        <begin position="152"/>
        <end position="170"/>
    </location>
</feature>
<dbReference type="PANTHER" id="PTHR11328:SF28">
    <property type="entry name" value="MAJOR FACILITATOR SUPERFAMILY DOMAIN-CONTAINING PROTEIN 12"/>
    <property type="match status" value="1"/>
</dbReference>
<dbReference type="EMBL" id="CAJPVJ010026465">
    <property type="protein sequence ID" value="CAG2179272.1"/>
    <property type="molecule type" value="Genomic_DNA"/>
</dbReference>
<organism evidence="3">
    <name type="scientific">Oppiella nova</name>
    <dbReference type="NCBI Taxonomy" id="334625"/>
    <lineage>
        <taxon>Eukaryota</taxon>
        <taxon>Metazoa</taxon>
        <taxon>Ecdysozoa</taxon>
        <taxon>Arthropoda</taxon>
        <taxon>Chelicerata</taxon>
        <taxon>Arachnida</taxon>
        <taxon>Acari</taxon>
        <taxon>Acariformes</taxon>
        <taxon>Sarcoptiformes</taxon>
        <taxon>Oribatida</taxon>
        <taxon>Brachypylina</taxon>
        <taxon>Oppioidea</taxon>
        <taxon>Oppiidae</taxon>
        <taxon>Oppiella</taxon>
    </lineage>
</organism>
<evidence type="ECO:0000313" key="4">
    <source>
        <dbReference type="Proteomes" id="UP000728032"/>
    </source>
</evidence>
<dbReference type="Pfam" id="PF07690">
    <property type="entry name" value="MFS_1"/>
    <property type="match status" value="1"/>
</dbReference>
<dbReference type="GO" id="GO:0005886">
    <property type="term" value="C:plasma membrane"/>
    <property type="evidence" value="ECO:0007669"/>
    <property type="project" value="TreeGrafter"/>
</dbReference>
<dbReference type="AlphaFoldDB" id="A0A7R9ML41"/>
<keyword evidence="2" id="KW-0812">Transmembrane</keyword>
<feature type="non-terminal residue" evidence="3">
    <location>
        <position position="1"/>
    </location>
</feature>
<proteinExistence type="inferred from homology"/>
<keyword evidence="4" id="KW-1185">Reference proteome</keyword>
<dbReference type="PANTHER" id="PTHR11328">
    <property type="entry name" value="MAJOR FACILITATOR SUPERFAMILY DOMAIN-CONTAINING PROTEIN"/>
    <property type="match status" value="1"/>
</dbReference>
<feature type="transmembrane region" description="Helical" evidence="2">
    <location>
        <begin position="216"/>
        <end position="237"/>
    </location>
</feature>
<feature type="non-terminal residue" evidence="3">
    <location>
        <position position="248"/>
    </location>
</feature>